<keyword evidence="2" id="KW-1185">Reference proteome</keyword>
<dbReference type="InParanoid" id="A0A1E7FAH4"/>
<dbReference type="OrthoDB" id="10604397at2759"/>
<sequence length="213" mass="24928">MSSRDLIDRSAINGILSTPLPEDIFTLVDAQLTLLDEFLQARSLTMTDTGNAIIVDALLSMFRILYYKQSHYGSDSLFLRDFDSCIARMNDYWRMAKKTDRMVHNLSKERYPHLNWDSTKVGMRKRKEKMQPEWDRSTNLVEQKASNLVDLFTSDAIKASQRTAIYIVKEIQQSDIPRELFSRHWEEDLTKNEVAKYIVRVYGDYLSDIKQTL</sequence>
<reference evidence="1 2" key="1">
    <citation type="submission" date="2016-09" db="EMBL/GenBank/DDBJ databases">
        <title>Extensive genetic diversity and differential bi-allelic expression allows diatom success in the polar Southern Ocean.</title>
        <authorList>
            <consortium name="DOE Joint Genome Institute"/>
            <person name="Mock T."/>
            <person name="Otillar R.P."/>
            <person name="Strauss J."/>
            <person name="Dupont C."/>
            <person name="Frickenhaus S."/>
            <person name="Maumus F."/>
            <person name="Mcmullan M."/>
            <person name="Sanges R."/>
            <person name="Schmutz J."/>
            <person name="Toseland A."/>
            <person name="Valas R."/>
            <person name="Veluchamy A."/>
            <person name="Ward B.J."/>
            <person name="Allen A."/>
            <person name="Barry K."/>
            <person name="Falciatore A."/>
            <person name="Ferrante M."/>
            <person name="Fortunato A.E."/>
            <person name="Gloeckner G."/>
            <person name="Gruber A."/>
            <person name="Hipkin R."/>
            <person name="Janech M."/>
            <person name="Kroth P."/>
            <person name="Leese F."/>
            <person name="Lindquist E."/>
            <person name="Lyon B.R."/>
            <person name="Martin J."/>
            <person name="Mayer C."/>
            <person name="Parker M."/>
            <person name="Quesneville H."/>
            <person name="Raymond J."/>
            <person name="Uhlig C."/>
            <person name="Valentin K.U."/>
            <person name="Worden A.Z."/>
            <person name="Armbrust E.V."/>
            <person name="Bowler C."/>
            <person name="Green B."/>
            <person name="Moulton V."/>
            <person name="Van Oosterhout C."/>
            <person name="Grigoriev I."/>
        </authorList>
    </citation>
    <scope>NUCLEOTIDE SEQUENCE [LARGE SCALE GENOMIC DNA]</scope>
    <source>
        <strain evidence="1 2">CCMP1102</strain>
    </source>
</reference>
<proteinExistence type="predicted"/>
<organism evidence="1 2">
    <name type="scientific">Fragilariopsis cylindrus CCMP1102</name>
    <dbReference type="NCBI Taxonomy" id="635003"/>
    <lineage>
        <taxon>Eukaryota</taxon>
        <taxon>Sar</taxon>
        <taxon>Stramenopiles</taxon>
        <taxon>Ochrophyta</taxon>
        <taxon>Bacillariophyta</taxon>
        <taxon>Bacillariophyceae</taxon>
        <taxon>Bacillariophycidae</taxon>
        <taxon>Bacillariales</taxon>
        <taxon>Bacillariaceae</taxon>
        <taxon>Fragilariopsis</taxon>
    </lineage>
</organism>
<protein>
    <submittedName>
        <fullName evidence="1">Uncharacterized protein</fullName>
    </submittedName>
</protein>
<evidence type="ECO:0000313" key="2">
    <source>
        <dbReference type="Proteomes" id="UP000095751"/>
    </source>
</evidence>
<dbReference type="KEGG" id="fcy:FRACYDRAFT_218162"/>
<dbReference type="EMBL" id="KV784359">
    <property type="protein sequence ID" value="OEU15144.1"/>
    <property type="molecule type" value="Genomic_DNA"/>
</dbReference>
<dbReference type="Proteomes" id="UP000095751">
    <property type="component" value="Unassembled WGS sequence"/>
</dbReference>
<accession>A0A1E7FAH4</accession>
<dbReference type="AlphaFoldDB" id="A0A1E7FAH4"/>
<feature type="non-terminal residue" evidence="1">
    <location>
        <position position="213"/>
    </location>
</feature>
<evidence type="ECO:0000313" key="1">
    <source>
        <dbReference type="EMBL" id="OEU15144.1"/>
    </source>
</evidence>
<name>A0A1E7FAH4_9STRA</name>
<gene>
    <name evidence="1" type="ORF">FRACYDRAFT_218162</name>
</gene>